<feature type="non-terminal residue" evidence="3">
    <location>
        <position position="386"/>
    </location>
</feature>
<keyword evidence="3" id="KW-0479">Metal-binding</keyword>
<dbReference type="PANTHER" id="PTHR28069">
    <property type="entry name" value="GH20023P"/>
    <property type="match status" value="1"/>
</dbReference>
<evidence type="ECO:0000259" key="2">
    <source>
        <dbReference type="Pfam" id="PF20179"/>
    </source>
</evidence>
<keyword evidence="3" id="KW-0862">Zinc</keyword>
<reference evidence="4" key="1">
    <citation type="journal article" date="2018" name="Nat. Microbiol.">
        <title>Leveraging single-cell genomics to expand the fungal tree of life.</title>
        <authorList>
            <person name="Ahrendt S.R."/>
            <person name="Quandt C.A."/>
            <person name="Ciobanu D."/>
            <person name="Clum A."/>
            <person name="Salamov A."/>
            <person name="Andreopoulos B."/>
            <person name="Cheng J.F."/>
            <person name="Woyke T."/>
            <person name="Pelin A."/>
            <person name="Henrissat B."/>
            <person name="Reynolds N.K."/>
            <person name="Benny G.L."/>
            <person name="Smith M.E."/>
            <person name="James T.Y."/>
            <person name="Grigoriev I.V."/>
        </authorList>
    </citation>
    <scope>NUCLEOTIDE SEQUENCE [LARGE SCALE GENOMIC DNA]</scope>
</reference>
<dbReference type="Proteomes" id="UP000267251">
    <property type="component" value="Unassembled WGS sequence"/>
</dbReference>
<gene>
    <name evidence="3" type="ORF">BJ684DRAFT_106</name>
</gene>
<accession>A0A4P9Y6U5</accession>
<dbReference type="OrthoDB" id="5282002at2759"/>
<feature type="domain" description="Mitochondrial splicing suppressor 51 zinc-finger" evidence="1">
    <location>
        <begin position="41"/>
        <end position="98"/>
    </location>
</feature>
<dbReference type="PANTHER" id="PTHR28069:SF1">
    <property type="entry name" value="PROTEIN MSS51, MITOCHONDRIAL"/>
    <property type="match status" value="1"/>
</dbReference>
<proteinExistence type="predicted"/>
<evidence type="ECO:0000313" key="4">
    <source>
        <dbReference type="Proteomes" id="UP000267251"/>
    </source>
</evidence>
<sequence>KDAEPSAPLLVQSDDLFHPLSQSPIPEVRERAKLIKEHSHCPVCTAKSGGKERVAPAFECPDCGHPTHCSEEHWREDQVDHALLCPALRRANEDEHDLRSGRTFPEFDFPGPQHYDEAINFANWDTFFYTRRFQHLDSERSAGHVTKLLTFPITIASLLHPASPYRPGRDLTPAGTQALAAIRSTLAQQNQITSQDRLTRREPVRIFIVGSRAEGYLPPSVWAQLSHLFPRTPFHLHLIGPQAVPPGQAPGRRTFSSGLSITLTDKLLQEVTPHLTPFDPYRDLFFLFSPGIGYPGSRDVWEGAIRSMVDTKCPIFFTGYSPEDVERDVQEVKDIIQGMDVEWLMHPTESIFRCLKPDVNPTDLSEIGWDNWGLYGIRGRRFEVIE</sequence>
<dbReference type="AlphaFoldDB" id="A0A4P9Y6U5"/>
<protein>
    <submittedName>
        <fullName evidence="3">Zinc-finger of mitochondrial splicing suppressor 51-domain-containing protein</fullName>
    </submittedName>
</protein>
<name>A0A4P9Y6U5_9FUNG</name>
<keyword evidence="4" id="KW-1185">Reference proteome</keyword>
<organism evidence="3 4">
    <name type="scientific">Piptocephalis cylindrospora</name>
    <dbReference type="NCBI Taxonomy" id="1907219"/>
    <lineage>
        <taxon>Eukaryota</taxon>
        <taxon>Fungi</taxon>
        <taxon>Fungi incertae sedis</taxon>
        <taxon>Zoopagomycota</taxon>
        <taxon>Zoopagomycotina</taxon>
        <taxon>Zoopagomycetes</taxon>
        <taxon>Zoopagales</taxon>
        <taxon>Piptocephalidaceae</taxon>
        <taxon>Piptocephalis</taxon>
    </lineage>
</organism>
<dbReference type="Pfam" id="PF13824">
    <property type="entry name" value="zf-Mss51"/>
    <property type="match status" value="1"/>
</dbReference>
<feature type="non-terminal residue" evidence="3">
    <location>
        <position position="1"/>
    </location>
</feature>
<dbReference type="GO" id="GO:0008270">
    <property type="term" value="F:zinc ion binding"/>
    <property type="evidence" value="ECO:0007669"/>
    <property type="project" value="UniProtKB-KW"/>
</dbReference>
<keyword evidence="3" id="KW-0863">Zinc-finger</keyword>
<evidence type="ECO:0000259" key="1">
    <source>
        <dbReference type="Pfam" id="PF13824"/>
    </source>
</evidence>
<dbReference type="Pfam" id="PF20179">
    <property type="entry name" value="MSS51_C"/>
    <property type="match status" value="1"/>
</dbReference>
<dbReference type="EMBL" id="KZ987822">
    <property type="protein sequence ID" value="RKP14532.1"/>
    <property type="molecule type" value="Genomic_DNA"/>
</dbReference>
<dbReference type="InterPro" id="IPR032717">
    <property type="entry name" value="Mss51_Znf"/>
</dbReference>
<dbReference type="SUPFAM" id="SSF144232">
    <property type="entry name" value="HIT/MYND zinc finger-like"/>
    <property type="match status" value="1"/>
</dbReference>
<dbReference type="InterPro" id="IPR046824">
    <property type="entry name" value="Mss51-like_C"/>
</dbReference>
<feature type="domain" description="Mitochondrial splicing suppressor 51-like C-terminal" evidence="2">
    <location>
        <begin position="193"/>
        <end position="361"/>
    </location>
</feature>
<evidence type="ECO:0000313" key="3">
    <source>
        <dbReference type="EMBL" id="RKP14532.1"/>
    </source>
</evidence>